<evidence type="ECO:0000259" key="7">
    <source>
        <dbReference type="Pfam" id="PF01432"/>
    </source>
</evidence>
<feature type="domain" description="Peptidase M3A/M3B catalytic" evidence="7">
    <location>
        <begin position="165"/>
        <end position="551"/>
    </location>
</feature>
<evidence type="ECO:0000256" key="6">
    <source>
        <dbReference type="RuleBase" id="RU003435"/>
    </source>
</evidence>
<keyword evidence="5 6" id="KW-0482">Metalloprotease</keyword>
<evidence type="ECO:0000313" key="8">
    <source>
        <dbReference type="EMBL" id="GAP12385.1"/>
    </source>
</evidence>
<dbReference type="EMBL" id="DF967972">
    <property type="protein sequence ID" value="GAP12385.1"/>
    <property type="molecule type" value="Genomic_DNA"/>
</dbReference>
<gene>
    <name evidence="8" type="ORF">LARV_00119</name>
</gene>
<dbReference type="InterPro" id="IPR001567">
    <property type="entry name" value="Pept_M3A_M3B_dom"/>
</dbReference>
<comment type="similarity">
    <text evidence="6">Belongs to the peptidase M3 family.</text>
</comment>
<dbReference type="PANTHER" id="PTHR11804">
    <property type="entry name" value="PROTEASE M3 THIMET OLIGOPEPTIDASE-RELATED"/>
    <property type="match status" value="1"/>
</dbReference>
<sequence length="566" mass="64535">MSHPLPQSADALTHLTWADIEPHFTELKQTRLTSQNVEVWLDHWSDLIRTVTESSQRLAVAVTVNTVDEAAEKAYNTFYEELYPKAMAADNELKLMLLQSGLQPAGFELQLRNIRAEANIFRAANLPLIAEEQKFTTEHQKILGAQVVEWEGKEVTVQQLRPVYQSTDRALREKAWRLGAGRQLADRTALNELWQKYLPLRLKMAANADQPDYRAYIWQVLQRFDYTPADCRKFHDAIEKAVVPAARRIYERRRQRLGLDTLRPWDLDVDPTNLPPLRPFKSDDEFKTGVSSIFHKVDPVLGGYFDTMRKEGLLDLENRKNKAPGGYTTSFPVAKRPFIFMNAVGMHDDVQTLLHEGGHSFHEFEKAPLRYAQQMNVPMEFNEVASMGMELLASPYLAKEAGGFYTPADARRARIEHLEGDILFWPYMAVVDAFQHWVYENPEKAMDAAECDAAWGREWRRFMVVVDWSGLEDEMVTGWQRKLHIFQVPFYYVEYGLAQLGAAQVWRNSLKDQAGAVASYRKALALGGTATLPQLYQTAGARLAFDAGTLGEMVSLMEAKIAELEG</sequence>
<evidence type="ECO:0000256" key="1">
    <source>
        <dbReference type="ARBA" id="ARBA00022670"/>
    </source>
</evidence>
<reference evidence="8" key="1">
    <citation type="submission" date="2015-07" db="EMBL/GenBank/DDBJ databases">
        <title>Draft Genome Sequences of Anaerolinea thermolimosa IMO-1, Bellilinea caldifistulae GOMI-1, Leptolinea tardivitalis YMTK-2, Levilinea saccharolytica KIBI-1,Longilinea arvoryzae KOME-1, Previously Described as Members of the Anaerolineaceae (Chloroflexi).</title>
        <authorList>
            <person name="Sekiguchi Y."/>
            <person name="Ohashi A."/>
            <person name="Matsuura N."/>
            <person name="Tourlousse M.D."/>
        </authorList>
    </citation>
    <scope>NUCLEOTIDE SEQUENCE [LARGE SCALE GENOMIC DNA]</scope>
    <source>
        <strain evidence="8">KOME-1</strain>
    </source>
</reference>
<dbReference type="RefSeq" id="WP_075071817.1">
    <property type="nucleotide sequence ID" value="NZ_DF967972.1"/>
</dbReference>
<name>A0A0S7BF48_9CHLR</name>
<keyword evidence="9" id="KW-1185">Reference proteome</keyword>
<dbReference type="NCBIfam" id="TIGR02289">
    <property type="entry name" value="M3_not_pepF"/>
    <property type="match status" value="1"/>
</dbReference>
<dbReference type="PANTHER" id="PTHR11804:SF48">
    <property type="entry name" value="PUTATIVE-RELATED"/>
    <property type="match status" value="1"/>
</dbReference>
<evidence type="ECO:0000256" key="4">
    <source>
        <dbReference type="ARBA" id="ARBA00022833"/>
    </source>
</evidence>
<dbReference type="GO" id="GO:0006518">
    <property type="term" value="P:peptide metabolic process"/>
    <property type="evidence" value="ECO:0007669"/>
    <property type="project" value="TreeGrafter"/>
</dbReference>
<evidence type="ECO:0000256" key="3">
    <source>
        <dbReference type="ARBA" id="ARBA00022801"/>
    </source>
</evidence>
<dbReference type="InterPro" id="IPR011976">
    <property type="entry name" value="Pept_M3B_oligopep-rel"/>
</dbReference>
<evidence type="ECO:0000256" key="2">
    <source>
        <dbReference type="ARBA" id="ARBA00022723"/>
    </source>
</evidence>
<evidence type="ECO:0000313" key="9">
    <source>
        <dbReference type="Proteomes" id="UP000055060"/>
    </source>
</evidence>
<dbReference type="CDD" id="cd09606">
    <property type="entry name" value="M3B_PepF"/>
    <property type="match status" value="1"/>
</dbReference>
<keyword evidence="3 6" id="KW-0378">Hydrolase</keyword>
<dbReference type="AlphaFoldDB" id="A0A0S7BF48"/>
<evidence type="ECO:0000256" key="5">
    <source>
        <dbReference type="ARBA" id="ARBA00023049"/>
    </source>
</evidence>
<proteinExistence type="inferred from homology"/>
<dbReference type="STRING" id="360412.LARV_00119"/>
<dbReference type="InterPro" id="IPR045090">
    <property type="entry name" value="Pept_M3A_M3B"/>
</dbReference>
<dbReference type="OrthoDB" id="9762795at2"/>
<dbReference type="Gene3D" id="1.10.1370.30">
    <property type="match status" value="1"/>
</dbReference>
<dbReference type="GO" id="GO:0006508">
    <property type="term" value="P:proteolysis"/>
    <property type="evidence" value="ECO:0007669"/>
    <property type="project" value="UniProtKB-KW"/>
</dbReference>
<keyword evidence="1 6" id="KW-0645">Protease</keyword>
<dbReference type="GO" id="GO:0046872">
    <property type="term" value="F:metal ion binding"/>
    <property type="evidence" value="ECO:0007669"/>
    <property type="project" value="UniProtKB-UniRule"/>
</dbReference>
<accession>A0A0S7BF48</accession>
<comment type="cofactor">
    <cofactor evidence="6">
        <name>Zn(2+)</name>
        <dbReference type="ChEBI" id="CHEBI:29105"/>
    </cofactor>
    <text evidence="6">Binds 1 zinc ion.</text>
</comment>
<protein>
    <submittedName>
        <fullName evidence="8">Oligoendopeptidase, M3 family</fullName>
    </submittedName>
</protein>
<keyword evidence="4 6" id="KW-0862">Zinc</keyword>
<keyword evidence="2 6" id="KW-0479">Metal-binding</keyword>
<organism evidence="8">
    <name type="scientific">Longilinea arvoryzae</name>
    <dbReference type="NCBI Taxonomy" id="360412"/>
    <lineage>
        <taxon>Bacteria</taxon>
        <taxon>Bacillati</taxon>
        <taxon>Chloroflexota</taxon>
        <taxon>Anaerolineae</taxon>
        <taxon>Anaerolineales</taxon>
        <taxon>Anaerolineaceae</taxon>
        <taxon>Longilinea</taxon>
    </lineage>
</organism>
<dbReference type="GO" id="GO:0004222">
    <property type="term" value="F:metalloendopeptidase activity"/>
    <property type="evidence" value="ECO:0007669"/>
    <property type="project" value="InterPro"/>
</dbReference>
<dbReference type="Pfam" id="PF01432">
    <property type="entry name" value="Peptidase_M3"/>
    <property type="match status" value="1"/>
</dbReference>
<dbReference type="SUPFAM" id="SSF55486">
    <property type="entry name" value="Metalloproteases ('zincins'), catalytic domain"/>
    <property type="match status" value="1"/>
</dbReference>
<dbReference type="Proteomes" id="UP000055060">
    <property type="component" value="Unassembled WGS sequence"/>
</dbReference>